<gene>
    <name evidence="1" type="ORF">LCGC14_1743260</name>
</gene>
<proteinExistence type="predicted"/>
<dbReference type="AlphaFoldDB" id="A0A0F9HTP0"/>
<reference evidence="1" key="1">
    <citation type="journal article" date="2015" name="Nature">
        <title>Complex archaea that bridge the gap between prokaryotes and eukaryotes.</title>
        <authorList>
            <person name="Spang A."/>
            <person name="Saw J.H."/>
            <person name="Jorgensen S.L."/>
            <person name="Zaremba-Niedzwiedzka K."/>
            <person name="Martijn J."/>
            <person name="Lind A.E."/>
            <person name="van Eijk R."/>
            <person name="Schleper C."/>
            <person name="Guy L."/>
            <person name="Ettema T.J."/>
        </authorList>
    </citation>
    <scope>NUCLEOTIDE SEQUENCE</scope>
</reference>
<feature type="non-terminal residue" evidence="1">
    <location>
        <position position="115"/>
    </location>
</feature>
<dbReference type="EMBL" id="LAZR01015977">
    <property type="protein sequence ID" value="KKM06512.1"/>
    <property type="molecule type" value="Genomic_DNA"/>
</dbReference>
<organism evidence="1">
    <name type="scientific">marine sediment metagenome</name>
    <dbReference type="NCBI Taxonomy" id="412755"/>
    <lineage>
        <taxon>unclassified sequences</taxon>
        <taxon>metagenomes</taxon>
        <taxon>ecological metagenomes</taxon>
    </lineage>
</organism>
<evidence type="ECO:0000313" key="1">
    <source>
        <dbReference type="EMBL" id="KKM06512.1"/>
    </source>
</evidence>
<accession>A0A0F9HTP0</accession>
<sequence length="115" mass="12881">MPPVRKLSTVEINRAVAGAVDRQVPVTVSVRTDQGWENLYSRFLDRTDEHAVLEMPRADDTAEARTFQEADRLGISFKFKHHKHVFTGTVAGTGTHSVGGRDVRVLRVCLPTQMH</sequence>
<name>A0A0F9HTP0_9ZZZZ</name>
<protein>
    <submittedName>
        <fullName evidence="1">Uncharacterized protein</fullName>
    </submittedName>
</protein>
<comment type="caution">
    <text evidence="1">The sequence shown here is derived from an EMBL/GenBank/DDBJ whole genome shotgun (WGS) entry which is preliminary data.</text>
</comment>